<dbReference type="GO" id="GO:0008483">
    <property type="term" value="F:transaminase activity"/>
    <property type="evidence" value="ECO:0007669"/>
    <property type="project" value="UniProtKB-KW"/>
</dbReference>
<comment type="cofactor">
    <cofactor evidence="1">
        <name>pyridoxal 5'-phosphate</name>
        <dbReference type="ChEBI" id="CHEBI:597326"/>
    </cofactor>
</comment>
<keyword evidence="3" id="KW-0808">Transferase</keyword>
<dbReference type="SUPFAM" id="SSF46785">
    <property type="entry name" value="Winged helix' DNA-binding domain"/>
    <property type="match status" value="1"/>
</dbReference>
<dbReference type="InterPro" id="IPR015424">
    <property type="entry name" value="PyrdxlP-dep_Trfase"/>
</dbReference>
<evidence type="ECO:0000259" key="8">
    <source>
        <dbReference type="PROSITE" id="PS50949"/>
    </source>
</evidence>
<keyword evidence="7" id="KW-0804">Transcription</keyword>
<dbReference type="InterPro" id="IPR004839">
    <property type="entry name" value="Aminotransferase_I/II_large"/>
</dbReference>
<name>W4QU53_HALA3</name>
<keyword evidence="4" id="KW-0663">Pyridoxal phosphate</keyword>
<dbReference type="CDD" id="cd07377">
    <property type="entry name" value="WHTH_GntR"/>
    <property type="match status" value="1"/>
</dbReference>
<dbReference type="InterPro" id="IPR051446">
    <property type="entry name" value="HTH_trans_reg/aminotransferase"/>
</dbReference>
<feature type="domain" description="HTH gntR-type" evidence="8">
    <location>
        <begin position="14"/>
        <end position="82"/>
    </location>
</feature>
<dbReference type="Proteomes" id="UP000018896">
    <property type="component" value="Unassembled WGS sequence"/>
</dbReference>
<accession>W4QU53</accession>
<evidence type="ECO:0000313" key="10">
    <source>
        <dbReference type="Proteomes" id="UP000018896"/>
    </source>
</evidence>
<gene>
    <name evidence="9" type="ORF">JCM9157_2238</name>
</gene>
<dbReference type="RefSeq" id="WP_052013069.1">
    <property type="nucleotide sequence ID" value="NZ_BAUV01000015.1"/>
</dbReference>
<dbReference type="eggNOG" id="COG1167">
    <property type="taxonomic scope" value="Bacteria"/>
</dbReference>
<dbReference type="STRING" id="1236973.JCM9157_2238"/>
<dbReference type="AlphaFoldDB" id="W4QU53"/>
<dbReference type="GO" id="GO:0030170">
    <property type="term" value="F:pyridoxal phosphate binding"/>
    <property type="evidence" value="ECO:0007669"/>
    <property type="project" value="InterPro"/>
</dbReference>
<dbReference type="Gene3D" id="3.40.640.10">
    <property type="entry name" value="Type I PLP-dependent aspartate aminotransferase-like (Major domain)"/>
    <property type="match status" value="1"/>
</dbReference>
<evidence type="ECO:0000256" key="2">
    <source>
        <dbReference type="ARBA" id="ARBA00005384"/>
    </source>
</evidence>
<dbReference type="PRINTS" id="PR00035">
    <property type="entry name" value="HTHGNTR"/>
</dbReference>
<dbReference type="InterPro" id="IPR015421">
    <property type="entry name" value="PyrdxlP-dep_Trfase_major"/>
</dbReference>
<dbReference type="Pfam" id="PF00155">
    <property type="entry name" value="Aminotran_1_2"/>
    <property type="match status" value="1"/>
</dbReference>
<dbReference type="GO" id="GO:0003677">
    <property type="term" value="F:DNA binding"/>
    <property type="evidence" value="ECO:0007669"/>
    <property type="project" value="UniProtKB-KW"/>
</dbReference>
<keyword evidence="10" id="KW-1185">Reference proteome</keyword>
<dbReference type="SMART" id="SM00345">
    <property type="entry name" value="HTH_GNTR"/>
    <property type="match status" value="1"/>
</dbReference>
<dbReference type="PROSITE" id="PS50949">
    <property type="entry name" value="HTH_GNTR"/>
    <property type="match status" value="1"/>
</dbReference>
<comment type="caution">
    <text evidence="9">The sequence shown here is derived from an EMBL/GenBank/DDBJ whole genome shotgun (WGS) entry which is preliminary data.</text>
</comment>
<dbReference type="GO" id="GO:0003700">
    <property type="term" value="F:DNA-binding transcription factor activity"/>
    <property type="evidence" value="ECO:0007669"/>
    <property type="project" value="InterPro"/>
</dbReference>
<dbReference type="OrthoDB" id="9808770at2"/>
<evidence type="ECO:0000256" key="3">
    <source>
        <dbReference type="ARBA" id="ARBA00022576"/>
    </source>
</evidence>
<organism evidence="9 10">
    <name type="scientific">Halalkalibacter akibai (strain ATCC 43226 / DSM 21942 / CIP 109018 / JCM 9157 / 1139)</name>
    <name type="common">Bacillus akibai</name>
    <dbReference type="NCBI Taxonomy" id="1236973"/>
    <lineage>
        <taxon>Bacteria</taxon>
        <taxon>Bacillati</taxon>
        <taxon>Bacillota</taxon>
        <taxon>Bacilli</taxon>
        <taxon>Bacillales</taxon>
        <taxon>Bacillaceae</taxon>
        <taxon>Halalkalibacter</taxon>
    </lineage>
</organism>
<comment type="similarity">
    <text evidence="2">In the C-terminal section; belongs to the class-I pyridoxal-phosphate-dependent aminotransferase family.</text>
</comment>
<dbReference type="InterPro" id="IPR000524">
    <property type="entry name" value="Tscrpt_reg_HTH_GntR"/>
</dbReference>
<keyword evidence="6" id="KW-0238">DNA-binding</keyword>
<dbReference type="InterPro" id="IPR036390">
    <property type="entry name" value="WH_DNA-bd_sf"/>
</dbReference>
<dbReference type="CDD" id="cd00609">
    <property type="entry name" value="AAT_like"/>
    <property type="match status" value="1"/>
</dbReference>
<dbReference type="PANTHER" id="PTHR46577">
    <property type="entry name" value="HTH-TYPE TRANSCRIPTIONAL REGULATORY PROTEIN GABR"/>
    <property type="match status" value="1"/>
</dbReference>
<evidence type="ECO:0000256" key="1">
    <source>
        <dbReference type="ARBA" id="ARBA00001933"/>
    </source>
</evidence>
<proteinExistence type="inferred from homology"/>
<dbReference type="Gene3D" id="1.10.10.10">
    <property type="entry name" value="Winged helix-like DNA-binding domain superfamily/Winged helix DNA-binding domain"/>
    <property type="match status" value="1"/>
</dbReference>
<dbReference type="SUPFAM" id="SSF53383">
    <property type="entry name" value="PLP-dependent transferases"/>
    <property type="match status" value="1"/>
</dbReference>
<dbReference type="InterPro" id="IPR036388">
    <property type="entry name" value="WH-like_DNA-bd_sf"/>
</dbReference>
<keyword evidence="5" id="KW-0805">Transcription regulation</keyword>
<dbReference type="Pfam" id="PF00392">
    <property type="entry name" value="GntR"/>
    <property type="match status" value="1"/>
</dbReference>
<protein>
    <submittedName>
        <fullName evidence="9">Transcriptional regulator</fullName>
    </submittedName>
</protein>
<evidence type="ECO:0000256" key="6">
    <source>
        <dbReference type="ARBA" id="ARBA00023125"/>
    </source>
</evidence>
<evidence type="ECO:0000256" key="7">
    <source>
        <dbReference type="ARBA" id="ARBA00023163"/>
    </source>
</evidence>
<evidence type="ECO:0000256" key="4">
    <source>
        <dbReference type="ARBA" id="ARBA00022898"/>
    </source>
</evidence>
<keyword evidence="3" id="KW-0032">Aminotransferase</keyword>
<reference evidence="9 10" key="1">
    <citation type="journal article" date="2014" name="Genome Announc.">
        <title>Draft Genome Sequences of Three Alkaliphilic Bacillus Strains, Bacillus wakoensis JCM 9140T, Bacillus akibai JCM 9157T, and Bacillus hemicellulosilyticus JCM 9152T.</title>
        <authorList>
            <person name="Yuki M."/>
            <person name="Oshima K."/>
            <person name="Suda W."/>
            <person name="Oshida Y."/>
            <person name="Kitamura K."/>
            <person name="Iida T."/>
            <person name="Hattori M."/>
            <person name="Ohkuma M."/>
        </authorList>
    </citation>
    <scope>NUCLEOTIDE SEQUENCE [LARGE SCALE GENOMIC DNA]</scope>
    <source>
        <strain evidence="9 10">JCM 9157</strain>
    </source>
</reference>
<evidence type="ECO:0000256" key="5">
    <source>
        <dbReference type="ARBA" id="ARBA00023015"/>
    </source>
</evidence>
<evidence type="ECO:0000313" key="9">
    <source>
        <dbReference type="EMBL" id="GAE35143.1"/>
    </source>
</evidence>
<sequence>MIEITLHLDPEGKVPLYIQLYQYIRHEIESHTIKPGDKLPSKRQLSTHLGVSQSTIEAAYQQLVAEGYLDSKPRKGLYVNDIKGLYMNPISINNRELNENLSVEPTYQIDFSHGCIALDHFPYSLWRKLTIQSLYEEQNKLFMNGDRQGDLALREEIAKHVYQSRGVICEPSQILIGAGTQYLISLLVLLIGRDTTFALEEPGFHRTRGVLLDQNVNIKPIPLDDFGLSVTELERSKARVVYVTPSHQFPQGVVMPVTKRIELLRWAVQSNGYIIEDDYDGEFRFKGKPIPSLQGLDTNNRVIYLGTFSKSLLPSIRISYMILPPILLDNYLNNFTLYKQTVSRLHQHTLTEFMKNGYFNRHLNKMRTIYRRKQKILIAAIQEHLGDRVSIIGENSGLHLLINVNAGLTEKELIHKAREKKVNVYPTSVYYHEYNTESVPNILLGYGGVEEQQLTAGIKLLKEAWF</sequence>
<dbReference type="EMBL" id="BAUV01000015">
    <property type="protein sequence ID" value="GAE35143.1"/>
    <property type="molecule type" value="Genomic_DNA"/>
</dbReference>
<dbReference type="PANTHER" id="PTHR46577:SF1">
    <property type="entry name" value="HTH-TYPE TRANSCRIPTIONAL REGULATORY PROTEIN GABR"/>
    <property type="match status" value="1"/>
</dbReference>